<gene>
    <name evidence="1" type="ORF">BOO71_0001906</name>
</gene>
<comment type="caution">
    <text evidence="1">The sequence shown here is derived from an EMBL/GenBank/DDBJ whole genome shotgun (WGS) entry which is preliminary data.</text>
</comment>
<keyword evidence="2" id="KW-1185">Reference proteome</keyword>
<evidence type="ECO:0000313" key="2">
    <source>
        <dbReference type="Proteomes" id="UP000186607"/>
    </source>
</evidence>
<dbReference type="AlphaFoldDB" id="A0A1U7P3H3"/>
<accession>A0A1U7P3H3</accession>
<dbReference type="Proteomes" id="UP000186607">
    <property type="component" value="Unassembled WGS sequence"/>
</dbReference>
<evidence type="ECO:0000313" key="1">
    <source>
        <dbReference type="EMBL" id="OLV19727.1"/>
    </source>
</evidence>
<dbReference type="OrthoDB" id="9812358at2"/>
<dbReference type="SUPFAM" id="SSF55781">
    <property type="entry name" value="GAF domain-like"/>
    <property type="match status" value="1"/>
</dbReference>
<sequence length="60" mass="6441">MRTLGRLLGFPGVFNTFQSESVSPHIHMYAGVPLTTPTGHRIGTLGVTDDQPHPPSADDL</sequence>
<dbReference type="EMBL" id="MSTI01000021">
    <property type="protein sequence ID" value="OLV19727.1"/>
    <property type="molecule type" value="Genomic_DNA"/>
</dbReference>
<organism evidence="1 2">
    <name type="scientific">Deinococcus marmoris</name>
    <dbReference type="NCBI Taxonomy" id="249408"/>
    <lineage>
        <taxon>Bacteria</taxon>
        <taxon>Thermotogati</taxon>
        <taxon>Deinococcota</taxon>
        <taxon>Deinococci</taxon>
        <taxon>Deinococcales</taxon>
        <taxon>Deinococcaceae</taxon>
        <taxon>Deinococcus</taxon>
    </lineage>
</organism>
<protein>
    <submittedName>
        <fullName evidence="1">Uncharacterized protein</fullName>
    </submittedName>
</protein>
<name>A0A1U7P3H3_9DEIO</name>
<reference evidence="1 2" key="1">
    <citation type="submission" date="2017-01" db="EMBL/GenBank/DDBJ databases">
        <title>Genome Analysis of Deinococcus marmoris KOPRI26562.</title>
        <authorList>
            <person name="Kim J.H."/>
            <person name="Oh H.-M."/>
        </authorList>
    </citation>
    <scope>NUCLEOTIDE SEQUENCE [LARGE SCALE GENOMIC DNA]</scope>
    <source>
        <strain evidence="1 2">KOPRI26562</strain>
    </source>
</reference>
<proteinExistence type="predicted"/>
<dbReference type="RefSeq" id="WP_139322710.1">
    <property type="nucleotide sequence ID" value="NZ_MSTI01000021.1"/>
</dbReference>